<dbReference type="Pfam" id="PF05699">
    <property type="entry name" value="Dimer_Tnp_hAT"/>
    <property type="match status" value="1"/>
</dbReference>
<accession>E2A398</accession>
<name>E2A398_CAMFO</name>
<protein>
    <submittedName>
        <fullName evidence="2">Zinc finger protein KIAA0543</fullName>
    </submittedName>
</protein>
<feature type="non-terminal residue" evidence="2">
    <location>
        <position position="1"/>
    </location>
</feature>
<evidence type="ECO:0000313" key="2">
    <source>
        <dbReference type="EMBL" id="EFN72092.1"/>
    </source>
</evidence>
<dbReference type="EMBL" id="GL436337">
    <property type="protein sequence ID" value="EFN72092.1"/>
    <property type="molecule type" value="Genomic_DNA"/>
</dbReference>
<dbReference type="OrthoDB" id="8046116at2759"/>
<dbReference type="PANTHER" id="PTHR37162">
    <property type="entry name" value="HAT FAMILY DIMERISATION DOMAINCONTAINING PROTEIN-RELATED"/>
    <property type="match status" value="1"/>
</dbReference>
<dbReference type="GO" id="GO:0046983">
    <property type="term" value="F:protein dimerization activity"/>
    <property type="evidence" value="ECO:0007669"/>
    <property type="project" value="InterPro"/>
</dbReference>
<proteinExistence type="predicted"/>
<feature type="domain" description="HAT C-terminal dimerisation" evidence="1">
    <location>
        <begin position="493"/>
        <end position="540"/>
    </location>
</feature>
<dbReference type="Proteomes" id="UP000000311">
    <property type="component" value="Unassembled WGS sequence"/>
</dbReference>
<dbReference type="AlphaFoldDB" id="E2A398"/>
<dbReference type="PANTHER" id="PTHR37162:SF1">
    <property type="entry name" value="BED-TYPE DOMAIN-CONTAINING PROTEIN"/>
    <property type="match status" value="1"/>
</dbReference>
<dbReference type="SUPFAM" id="SSF53098">
    <property type="entry name" value="Ribonuclease H-like"/>
    <property type="match status" value="1"/>
</dbReference>
<dbReference type="OMA" id="NCATEAY"/>
<evidence type="ECO:0000259" key="1">
    <source>
        <dbReference type="Pfam" id="PF05699"/>
    </source>
</evidence>
<sequence length="541" mass="62784">DERKKIAEIKYAALITEKNIPHQTAKEILNLFQNIGKNPNVLKSMTMGRTKCQNIISNVLCPVETERVVNNIQNTRFSIFIDETSDITNEKWMTFLVRYVDSDTLDIRTQLVKLIDIDAKDCSAEKLFKAFELEMTKFQIPFLNIIALSCDNASVITGKHLSFKKNLESKCKNLLTFSCPCHSATLVAHAACAKIPAHCEEFLRKIASYINSSPKRLAVFNEFSECFQDTNRKILKLCDTRWLSHYLCIDRLLELWDSIKYFLNEIVVSEKTKSGEYLLSLMENVNIKAYYLFLKYVLNFFNSFNAFFQAHETRIHILQTKSVNFLVQISEHFLKPDLLKHLLTNLSFHKKENQISLDNVNLGPRYEEYLYKLVKEGHANVVTIIRQNCLQFYITAAEEIRKRLPVNNIFLHKLQVFQPDVALFDKNRESSFNDVSFIAKTLHGFDEDGLKNEWFQLYSDSTIKKTIKKKQNLSTINFDSMWKEILKRQSISNPKYPNLKSLISTIRSLPNSNADPERTFSVLSDIKTKKRNRLSTTTINA</sequence>
<organism evidence="3">
    <name type="scientific">Camponotus floridanus</name>
    <name type="common">Florida carpenter ant</name>
    <dbReference type="NCBI Taxonomy" id="104421"/>
    <lineage>
        <taxon>Eukaryota</taxon>
        <taxon>Metazoa</taxon>
        <taxon>Ecdysozoa</taxon>
        <taxon>Arthropoda</taxon>
        <taxon>Hexapoda</taxon>
        <taxon>Insecta</taxon>
        <taxon>Pterygota</taxon>
        <taxon>Neoptera</taxon>
        <taxon>Endopterygota</taxon>
        <taxon>Hymenoptera</taxon>
        <taxon>Apocrita</taxon>
        <taxon>Aculeata</taxon>
        <taxon>Formicoidea</taxon>
        <taxon>Formicidae</taxon>
        <taxon>Formicinae</taxon>
        <taxon>Camponotus</taxon>
    </lineage>
</organism>
<reference evidence="2 3" key="1">
    <citation type="journal article" date="2010" name="Science">
        <title>Genomic comparison of the ants Camponotus floridanus and Harpegnathos saltator.</title>
        <authorList>
            <person name="Bonasio R."/>
            <person name="Zhang G."/>
            <person name="Ye C."/>
            <person name="Mutti N.S."/>
            <person name="Fang X."/>
            <person name="Qin N."/>
            <person name="Donahue G."/>
            <person name="Yang P."/>
            <person name="Li Q."/>
            <person name="Li C."/>
            <person name="Zhang P."/>
            <person name="Huang Z."/>
            <person name="Berger S.L."/>
            <person name="Reinberg D."/>
            <person name="Wang J."/>
            <person name="Liebig J."/>
        </authorList>
    </citation>
    <scope>NUCLEOTIDE SEQUENCE [LARGE SCALE GENOMIC DNA]</scope>
    <source>
        <strain evidence="3">C129</strain>
    </source>
</reference>
<dbReference type="InterPro" id="IPR012337">
    <property type="entry name" value="RNaseH-like_sf"/>
</dbReference>
<dbReference type="InterPro" id="IPR008906">
    <property type="entry name" value="HATC_C_dom"/>
</dbReference>
<evidence type="ECO:0000313" key="3">
    <source>
        <dbReference type="Proteomes" id="UP000000311"/>
    </source>
</evidence>
<gene>
    <name evidence="2" type="ORF">EAG_09944</name>
</gene>
<feature type="non-terminal residue" evidence="2">
    <location>
        <position position="541"/>
    </location>
</feature>
<keyword evidence="3" id="KW-1185">Reference proteome</keyword>
<dbReference type="InParanoid" id="E2A398"/>